<sequence>MTATCLESSIVAFTDKDYPCEDYDDYPSAFCDLENENLFPISKFPIFRKDTSTAREAYDLIRPATLLISRIILQCWETFGLFVRRESPGSSDVFLGADAELKLPKDEVIACIKSVLPDIDFDPDMSVNASSFAETRLLPDSKTDLIVLDYNLVRLLKSTSSHSQKLSGLLYLAVLIGHELAHTLEFRSIRKGKLVSGDKPFGTPPGVTGREAGTAWETRAFGGKIFPVCEVENVLRDIRGLCIRSSSWNFDMMKANGAWIRQLFKEQHWVTEQRPLQPPIDTYALCSIFEDELISVPSTPMKPKRHEKDVVLQSCHPKRKRILCVPMSTCGGKKVG</sequence>
<name>A0A232M778_9EURO</name>
<keyword evidence="2" id="KW-1185">Reference proteome</keyword>
<evidence type="ECO:0000313" key="1">
    <source>
        <dbReference type="EMBL" id="OXV12212.1"/>
    </source>
</evidence>
<accession>A0A232M778</accession>
<organism evidence="1 2">
    <name type="scientific">Elaphomyces granulatus</name>
    <dbReference type="NCBI Taxonomy" id="519963"/>
    <lineage>
        <taxon>Eukaryota</taxon>
        <taxon>Fungi</taxon>
        <taxon>Dikarya</taxon>
        <taxon>Ascomycota</taxon>
        <taxon>Pezizomycotina</taxon>
        <taxon>Eurotiomycetes</taxon>
        <taxon>Eurotiomycetidae</taxon>
        <taxon>Eurotiales</taxon>
        <taxon>Elaphomycetaceae</taxon>
        <taxon>Elaphomyces</taxon>
    </lineage>
</organism>
<dbReference type="Proteomes" id="UP000243515">
    <property type="component" value="Unassembled WGS sequence"/>
</dbReference>
<protein>
    <submittedName>
        <fullName evidence="1">Uncharacterized protein</fullName>
    </submittedName>
</protein>
<comment type="caution">
    <text evidence="1">The sequence shown here is derived from an EMBL/GenBank/DDBJ whole genome shotgun (WGS) entry which is preliminary data.</text>
</comment>
<dbReference type="OrthoDB" id="10254945at2759"/>
<dbReference type="AlphaFoldDB" id="A0A232M778"/>
<proteinExistence type="predicted"/>
<gene>
    <name evidence="1" type="ORF">Egran_00027</name>
</gene>
<reference evidence="1 2" key="1">
    <citation type="journal article" date="2015" name="Environ. Microbiol.">
        <title>Metagenome sequence of Elaphomyces granulatus from sporocarp tissue reveals Ascomycota ectomycorrhizal fingerprints of genome expansion and a Proteobacteria-rich microbiome.</title>
        <authorList>
            <person name="Quandt C.A."/>
            <person name="Kohler A."/>
            <person name="Hesse C.N."/>
            <person name="Sharpton T.J."/>
            <person name="Martin F."/>
            <person name="Spatafora J.W."/>
        </authorList>
    </citation>
    <scope>NUCLEOTIDE SEQUENCE [LARGE SCALE GENOMIC DNA]</scope>
    <source>
        <strain evidence="1 2">OSC145934</strain>
    </source>
</reference>
<dbReference type="EMBL" id="NPHW01000586">
    <property type="protein sequence ID" value="OXV12212.1"/>
    <property type="molecule type" value="Genomic_DNA"/>
</dbReference>
<evidence type="ECO:0000313" key="2">
    <source>
        <dbReference type="Proteomes" id="UP000243515"/>
    </source>
</evidence>